<keyword evidence="10" id="KW-0624">Polysaccharide degradation</keyword>
<comment type="caution">
    <text evidence="15">The sequence shown here is derived from an EMBL/GenBank/DDBJ whole genome shotgun (WGS) entry which is preliminary data.</text>
</comment>
<keyword evidence="11" id="KW-0479">Metal-binding</keyword>
<feature type="transmembrane region" description="Helical" evidence="13">
    <location>
        <begin position="1143"/>
        <end position="1165"/>
    </location>
</feature>
<evidence type="ECO:0000256" key="8">
    <source>
        <dbReference type="ARBA" id="ARBA00023001"/>
    </source>
</evidence>
<dbReference type="Pfam" id="PF25557">
    <property type="entry name" value="GAUT_1"/>
    <property type="match status" value="1"/>
</dbReference>
<feature type="domain" description="Glycoside hydrolase family 9" evidence="14">
    <location>
        <begin position="1181"/>
        <end position="1291"/>
    </location>
</feature>
<name>A0A834XE06_9FABA</name>
<comment type="cofactor">
    <cofactor evidence="11">
        <name>heme</name>
        <dbReference type="ChEBI" id="CHEBI:30413"/>
    </cofactor>
</comment>
<comment type="similarity">
    <text evidence="4">Belongs to the glycosyl hydrolase 9 (cellulase E) family.</text>
</comment>
<sequence length="1323" mass="150357">MVAGAHGGSRQRFLASIPACGRRCKDPIVKDWPIVGMLPQFLFNLWHIHDYVTPLLTNASRTSNFKGPWFSRMNYLVIIDPMNIHYTMSKNFGNYIKGPEFREIFEPFGEGILTMDSEVWRYSRELLHSVFKSKRFERFMEKTTHLEVPKWLRVGPEKKMAEASATFDKFLRESIASNRGKAWDDDECGLITLLMRQEEGKDRANDKFMRDTASSLFIAGKDTITSALTWLFWLVATHPYVEAKILQEMKMKDNNNNVYLHGAICEALRLYPPIPFERKQAINDDVLPSGHEVKANTTILYSFYTMGRDEDIWGKDCLEFKPERWISESGHIIHVPSYKFVCFNAGPRNCLGKNFTFVQLKMVASALFERYHIQVMEDHHVSPAHSIVLLMKYGLKKATAEAALLFLRSQICLLGGKNFAVGVEMVALRNVVVLLLCVTVVAPIFLYTDRLGNFQSPSGKQEFIDEVTTFAFNGGDSGHLNLLPQETSTALKEPIGVVYTEGSTDTKTSSQDLQLVESREHVSARVLSTTNEEEQGKMENPIKLMTDGVNQENQSGISENADSTGGNSNGDASDVDDIAKPAHVSKASQNMVTKQEQQTTETSSKVNNKIHVSSETNKQNDQTPSDFRVRQLKDQLVRARVYLSLPAIKNNPHLTRELRLRVKEVSRTIGDASKDSDLPRNANERMKAMEQSLMKGNQAQDDCAAVVKKLRAMIHSTEEQLRAHKKQALFLTQLTAKTLPKGLHCLPLRLTTEYYSLNSSQQEFPNQEKLEDPRLYHYAIFSDNILATAVVVNSTASNAKDTSKHVFHIVTDRLNYAAMRMWFLVNPPGKATVQVQNIEEFTWLNSSYSPVLKQLGSPSMIDYYFRAHRASSDSNLKFRNPKYLSILNHLRFYLPEIFPKLNKVLFLDDDIVVQKDLAGLWAVDLKGNVNGAVETCGESFHRFDRYLNFSNPLIAKNFDPRACGWAYGMNVFDLAEWKRQKITEVYHNWQKLNHDRQLWKLGTLPPGLITFWKRTFPLNRSWHVLGLGYNPNVNQKEIERAAVIHYNGNMKPWLEISIPKYRGYWSKYVEMSMYGRDPWGGPLEINATDSATDDDRSRNLQDFDRAALSRPLDETQQSWLLGPGEQKKKKYVDLGCIIVSRKIFVWTVGTILICALLAGFITLIVKLVPHHSHKPAGPDNYTLALHKALLFFNAQRSGKLPRGNNVSWRGNSCMQDGKSDTSTVIKDLVGGYYDAGDAIKFHFPKSFALTMLSWSVIEYSAKYEAAGELNHIKEIIKWGTDYLLKTFNNSADTINTIAAQASIMLINIFELLKCSYSFIFGDF</sequence>
<dbReference type="Gene3D" id="3.90.550.10">
    <property type="entry name" value="Spore Coat Polysaccharide Biosynthesis Protein SpsA, Chain A"/>
    <property type="match status" value="1"/>
</dbReference>
<evidence type="ECO:0000256" key="10">
    <source>
        <dbReference type="ARBA" id="ARBA00023326"/>
    </source>
</evidence>
<dbReference type="Pfam" id="PF00067">
    <property type="entry name" value="p450"/>
    <property type="match status" value="1"/>
</dbReference>
<dbReference type="PRINTS" id="PR00385">
    <property type="entry name" value="P450"/>
</dbReference>
<keyword evidence="8" id="KW-0136">Cellulose degradation</keyword>
<evidence type="ECO:0000256" key="1">
    <source>
        <dbReference type="ARBA" id="ARBA00000966"/>
    </source>
</evidence>
<proteinExistence type="inferred from homology"/>
<dbReference type="GO" id="GO:0005506">
    <property type="term" value="F:iron ion binding"/>
    <property type="evidence" value="ECO:0007669"/>
    <property type="project" value="InterPro"/>
</dbReference>
<dbReference type="Pfam" id="PF01501">
    <property type="entry name" value="Glyco_transf_8"/>
    <property type="match status" value="1"/>
</dbReference>
<dbReference type="GO" id="GO:0016705">
    <property type="term" value="F:oxidoreductase activity, acting on paired donors, with incorporation or reduction of molecular oxygen"/>
    <property type="evidence" value="ECO:0007669"/>
    <property type="project" value="InterPro"/>
</dbReference>
<dbReference type="PROSITE" id="PS00086">
    <property type="entry name" value="CYTOCHROME_P450"/>
    <property type="match status" value="1"/>
</dbReference>
<keyword evidence="7 15" id="KW-0808">Transferase</keyword>
<comment type="pathway">
    <text evidence="2">Glycan metabolism; pectin biosynthesis.</text>
</comment>
<evidence type="ECO:0000256" key="5">
    <source>
        <dbReference type="ARBA" id="ARBA00012601"/>
    </source>
</evidence>
<dbReference type="Proteomes" id="UP000634136">
    <property type="component" value="Unassembled WGS sequence"/>
</dbReference>
<feature type="compositionally biased region" description="Polar residues" evidence="12">
    <location>
        <begin position="610"/>
        <end position="625"/>
    </location>
</feature>
<dbReference type="OrthoDB" id="411524at2759"/>
<dbReference type="Pfam" id="PF00759">
    <property type="entry name" value="Glyco_hydro_9"/>
    <property type="match status" value="1"/>
</dbReference>
<evidence type="ECO:0000313" key="16">
    <source>
        <dbReference type="Proteomes" id="UP000634136"/>
    </source>
</evidence>
<evidence type="ECO:0000259" key="14">
    <source>
        <dbReference type="Pfam" id="PF00759"/>
    </source>
</evidence>
<dbReference type="PANTHER" id="PTHR32116">
    <property type="entry name" value="GALACTURONOSYLTRANSFERASE 4-RELATED"/>
    <property type="match status" value="1"/>
</dbReference>
<dbReference type="Gene3D" id="1.50.10.10">
    <property type="match status" value="1"/>
</dbReference>
<feature type="binding site" description="axial binding residue" evidence="11">
    <location>
        <position position="350"/>
    </location>
    <ligand>
        <name>heme</name>
        <dbReference type="ChEBI" id="CHEBI:30413"/>
    </ligand>
    <ligandPart>
        <name>Fe</name>
        <dbReference type="ChEBI" id="CHEBI:18248"/>
    </ligandPart>
</feature>
<protein>
    <recommendedName>
        <fullName evidence="5">cellulase</fullName>
        <ecNumber evidence="5">3.2.1.4</ecNumber>
    </recommendedName>
</protein>
<dbReference type="InterPro" id="IPR001128">
    <property type="entry name" value="Cyt_P450"/>
</dbReference>
<dbReference type="UniPathway" id="UPA00845"/>
<feature type="region of interest" description="Disordered" evidence="12">
    <location>
        <begin position="516"/>
        <end position="627"/>
    </location>
</feature>
<evidence type="ECO:0000313" key="15">
    <source>
        <dbReference type="EMBL" id="KAF7842853.1"/>
    </source>
</evidence>
<evidence type="ECO:0000256" key="9">
    <source>
        <dbReference type="ARBA" id="ARBA00023277"/>
    </source>
</evidence>
<dbReference type="InterPro" id="IPR036396">
    <property type="entry name" value="Cyt_P450_sf"/>
</dbReference>
<dbReference type="InterPro" id="IPR002401">
    <property type="entry name" value="Cyt_P450_E_grp-I"/>
</dbReference>
<gene>
    <name evidence="15" type="ORF">G2W53_005151</name>
</gene>
<dbReference type="GO" id="GO:0047262">
    <property type="term" value="F:polygalacturonate 4-alpha-galacturonosyltransferase activity"/>
    <property type="evidence" value="ECO:0007669"/>
    <property type="project" value="InterPro"/>
</dbReference>
<dbReference type="InterPro" id="IPR017972">
    <property type="entry name" value="Cyt_P450_CS"/>
</dbReference>
<keyword evidence="13" id="KW-0812">Transmembrane</keyword>
<keyword evidence="13" id="KW-0472">Membrane</keyword>
<dbReference type="PRINTS" id="PR00463">
    <property type="entry name" value="EP450I"/>
</dbReference>
<keyword evidence="16" id="KW-1185">Reference proteome</keyword>
<reference evidence="15" key="1">
    <citation type="submission" date="2020-09" db="EMBL/GenBank/DDBJ databases">
        <title>Genome-Enabled Discovery of Anthraquinone Biosynthesis in Senna tora.</title>
        <authorList>
            <person name="Kang S.-H."/>
            <person name="Pandey R.P."/>
            <person name="Lee C.-M."/>
            <person name="Sim J.-S."/>
            <person name="Jeong J.-T."/>
            <person name="Choi B.-S."/>
            <person name="Jung M."/>
            <person name="Ginzburg D."/>
            <person name="Zhao K."/>
            <person name="Won S.Y."/>
            <person name="Oh T.-J."/>
            <person name="Yu Y."/>
            <person name="Kim N.-H."/>
            <person name="Lee O.R."/>
            <person name="Lee T.-H."/>
            <person name="Bashyal P."/>
            <person name="Kim T.-S."/>
            <person name="Lee W.-H."/>
            <person name="Kawkins C."/>
            <person name="Kim C.-K."/>
            <person name="Kim J.S."/>
            <person name="Ahn B.O."/>
            <person name="Rhee S.Y."/>
            <person name="Sohng J.K."/>
        </authorList>
    </citation>
    <scope>NUCLEOTIDE SEQUENCE</scope>
    <source>
        <tissue evidence="15">Leaf</tissue>
    </source>
</reference>
<dbReference type="InterPro" id="IPR008928">
    <property type="entry name" value="6-hairpin_glycosidase_sf"/>
</dbReference>
<evidence type="ECO:0000256" key="11">
    <source>
        <dbReference type="PIRSR" id="PIRSR602401-1"/>
    </source>
</evidence>
<dbReference type="InterPro" id="IPR001701">
    <property type="entry name" value="Glyco_hydro_9"/>
</dbReference>
<dbReference type="SUPFAM" id="SSF53448">
    <property type="entry name" value="Nucleotide-diphospho-sugar transferases"/>
    <property type="match status" value="1"/>
</dbReference>
<dbReference type="InterPro" id="IPR002495">
    <property type="entry name" value="Glyco_trans_8"/>
</dbReference>
<dbReference type="PANTHER" id="PTHR32116:SF7">
    <property type="entry name" value="GALACTURONOSYLTRANSFERASE 4-RELATED"/>
    <property type="match status" value="1"/>
</dbReference>
<keyword evidence="13" id="KW-1133">Transmembrane helix</keyword>
<keyword evidence="11" id="KW-0408">Iron</keyword>
<dbReference type="SUPFAM" id="SSF48208">
    <property type="entry name" value="Six-hairpin glycosidases"/>
    <property type="match status" value="1"/>
</dbReference>
<keyword evidence="6" id="KW-0328">Glycosyltransferase</keyword>
<evidence type="ECO:0000256" key="2">
    <source>
        <dbReference type="ARBA" id="ARBA00004877"/>
    </source>
</evidence>
<comment type="catalytic activity">
    <reaction evidence="1">
        <text>Endohydrolysis of (1-&gt;4)-beta-D-glucosidic linkages in cellulose, lichenin and cereal beta-D-glucans.</text>
        <dbReference type="EC" id="3.2.1.4"/>
    </reaction>
</comment>
<feature type="compositionally biased region" description="Low complexity" evidence="12">
    <location>
        <begin position="592"/>
        <end position="606"/>
    </location>
</feature>
<evidence type="ECO:0000256" key="4">
    <source>
        <dbReference type="ARBA" id="ARBA00007072"/>
    </source>
</evidence>
<evidence type="ECO:0000256" key="7">
    <source>
        <dbReference type="ARBA" id="ARBA00022679"/>
    </source>
</evidence>
<dbReference type="GO" id="GO:0045489">
    <property type="term" value="P:pectin biosynthetic process"/>
    <property type="evidence" value="ECO:0007669"/>
    <property type="project" value="UniProtKB-UniPathway"/>
</dbReference>
<dbReference type="InterPro" id="IPR029993">
    <property type="entry name" value="GAUT"/>
</dbReference>
<dbReference type="SUPFAM" id="SSF48264">
    <property type="entry name" value="Cytochrome P450"/>
    <property type="match status" value="1"/>
</dbReference>
<evidence type="ECO:0000256" key="12">
    <source>
        <dbReference type="SAM" id="MobiDB-lite"/>
    </source>
</evidence>
<feature type="compositionally biased region" description="Polar residues" evidence="12">
    <location>
        <begin position="548"/>
        <end position="571"/>
    </location>
</feature>
<dbReference type="Gene3D" id="1.10.630.10">
    <property type="entry name" value="Cytochrome P450"/>
    <property type="match status" value="2"/>
</dbReference>
<dbReference type="GO" id="GO:0030245">
    <property type="term" value="P:cellulose catabolic process"/>
    <property type="evidence" value="ECO:0007669"/>
    <property type="project" value="UniProtKB-KW"/>
</dbReference>
<dbReference type="EMBL" id="JAAIUW010000002">
    <property type="protein sequence ID" value="KAF7842853.1"/>
    <property type="molecule type" value="Genomic_DNA"/>
</dbReference>
<comment type="similarity">
    <text evidence="3">Belongs to the glycosyltransferase 8 family.</text>
</comment>
<dbReference type="EC" id="3.2.1.4" evidence="5"/>
<keyword evidence="11" id="KW-0349">Heme</keyword>
<evidence type="ECO:0000256" key="3">
    <source>
        <dbReference type="ARBA" id="ARBA00006351"/>
    </source>
</evidence>
<dbReference type="GO" id="GO:0008810">
    <property type="term" value="F:cellulase activity"/>
    <property type="evidence" value="ECO:0007669"/>
    <property type="project" value="UniProtKB-EC"/>
</dbReference>
<organism evidence="15 16">
    <name type="scientific">Senna tora</name>
    <dbReference type="NCBI Taxonomy" id="362788"/>
    <lineage>
        <taxon>Eukaryota</taxon>
        <taxon>Viridiplantae</taxon>
        <taxon>Streptophyta</taxon>
        <taxon>Embryophyta</taxon>
        <taxon>Tracheophyta</taxon>
        <taxon>Spermatophyta</taxon>
        <taxon>Magnoliopsida</taxon>
        <taxon>eudicotyledons</taxon>
        <taxon>Gunneridae</taxon>
        <taxon>Pentapetalae</taxon>
        <taxon>rosids</taxon>
        <taxon>fabids</taxon>
        <taxon>Fabales</taxon>
        <taxon>Fabaceae</taxon>
        <taxon>Caesalpinioideae</taxon>
        <taxon>Cassia clade</taxon>
        <taxon>Senna</taxon>
    </lineage>
</organism>
<dbReference type="InterPro" id="IPR029044">
    <property type="entry name" value="Nucleotide-diphossugar_trans"/>
</dbReference>
<evidence type="ECO:0000256" key="13">
    <source>
        <dbReference type="SAM" id="Phobius"/>
    </source>
</evidence>
<accession>A0A834XE06</accession>
<dbReference type="InterPro" id="IPR012341">
    <property type="entry name" value="6hp_glycosidase-like_sf"/>
</dbReference>
<dbReference type="GO" id="GO:0020037">
    <property type="term" value="F:heme binding"/>
    <property type="evidence" value="ECO:0007669"/>
    <property type="project" value="InterPro"/>
</dbReference>
<keyword evidence="9" id="KW-0119">Carbohydrate metabolism</keyword>
<evidence type="ECO:0000256" key="6">
    <source>
        <dbReference type="ARBA" id="ARBA00022676"/>
    </source>
</evidence>
<dbReference type="CDD" id="cd06429">
    <property type="entry name" value="GT8_like_1"/>
    <property type="match status" value="1"/>
</dbReference>
<dbReference type="GO" id="GO:0004497">
    <property type="term" value="F:monooxygenase activity"/>
    <property type="evidence" value="ECO:0007669"/>
    <property type="project" value="InterPro"/>
</dbReference>